<evidence type="ECO:0000256" key="5">
    <source>
        <dbReference type="ARBA" id="ARBA00022825"/>
    </source>
</evidence>
<evidence type="ECO:0000313" key="10">
    <source>
        <dbReference type="EMBL" id="ESU26405.1"/>
    </source>
</evidence>
<dbReference type="OrthoDB" id="9798386at2"/>
<dbReference type="PRINTS" id="PR00723">
    <property type="entry name" value="SUBTILISIN"/>
</dbReference>
<dbReference type="STRING" id="1341181.FLJC2902T_28920"/>
<keyword evidence="4" id="KW-0378">Hydrolase</keyword>
<evidence type="ECO:0000256" key="6">
    <source>
        <dbReference type="PROSITE-ProRule" id="PRU01240"/>
    </source>
</evidence>
<keyword evidence="5" id="KW-0720">Serine protease</keyword>
<dbReference type="Gene3D" id="3.40.50.200">
    <property type="entry name" value="Peptidase S8/S53 domain"/>
    <property type="match status" value="1"/>
</dbReference>
<dbReference type="GO" id="GO:0006508">
    <property type="term" value="P:proteolysis"/>
    <property type="evidence" value="ECO:0007669"/>
    <property type="project" value="UniProtKB-KW"/>
</dbReference>
<comment type="caution">
    <text evidence="10">The sequence shown here is derived from an EMBL/GenBank/DDBJ whole genome shotgun (WGS) entry which is preliminary data.</text>
</comment>
<dbReference type="SUPFAM" id="SSF52743">
    <property type="entry name" value="Subtilisin-like"/>
    <property type="match status" value="1"/>
</dbReference>
<dbReference type="eggNOG" id="COG1404">
    <property type="taxonomic scope" value="Bacteria"/>
</dbReference>
<accession>V6SPP8</accession>
<evidence type="ECO:0000259" key="9">
    <source>
        <dbReference type="Pfam" id="PF18962"/>
    </source>
</evidence>
<dbReference type="GO" id="GO:0004252">
    <property type="term" value="F:serine-type endopeptidase activity"/>
    <property type="evidence" value="ECO:0007669"/>
    <property type="project" value="InterPro"/>
</dbReference>
<proteinExistence type="inferred from homology"/>
<organism evidence="10 11">
    <name type="scientific">Flavobacterium limnosediminis JC2902</name>
    <dbReference type="NCBI Taxonomy" id="1341181"/>
    <lineage>
        <taxon>Bacteria</taxon>
        <taxon>Pseudomonadati</taxon>
        <taxon>Bacteroidota</taxon>
        <taxon>Flavobacteriia</taxon>
        <taxon>Flavobacteriales</taxon>
        <taxon>Flavobacteriaceae</taxon>
        <taxon>Flavobacterium</taxon>
    </lineage>
</organism>
<name>V6SPP8_9FLAO</name>
<dbReference type="PATRIC" id="fig|1341181.4.peg.2844"/>
<dbReference type="NCBIfam" id="TIGR04183">
    <property type="entry name" value="Por_Secre_tail"/>
    <property type="match status" value="1"/>
</dbReference>
<feature type="domain" description="Secretion system C-terminal sorting" evidence="9">
    <location>
        <begin position="481"/>
        <end position="552"/>
    </location>
</feature>
<feature type="chain" id="PRO_5004750895" description="Subtilisin-like serine protease" evidence="7">
    <location>
        <begin position="18"/>
        <end position="554"/>
    </location>
</feature>
<keyword evidence="2" id="KW-0645">Protease</keyword>
<evidence type="ECO:0000259" key="8">
    <source>
        <dbReference type="Pfam" id="PF00082"/>
    </source>
</evidence>
<evidence type="ECO:0000256" key="1">
    <source>
        <dbReference type="ARBA" id="ARBA00011073"/>
    </source>
</evidence>
<keyword evidence="11" id="KW-1185">Reference proteome</keyword>
<protein>
    <recommendedName>
        <fullName evidence="12">Subtilisin-like serine protease</fullName>
    </recommendedName>
</protein>
<evidence type="ECO:0000313" key="11">
    <source>
        <dbReference type="Proteomes" id="UP000018004"/>
    </source>
</evidence>
<dbReference type="Proteomes" id="UP000018004">
    <property type="component" value="Unassembled WGS sequence"/>
</dbReference>
<dbReference type="PANTHER" id="PTHR43806:SF11">
    <property type="entry name" value="CEREVISIN-RELATED"/>
    <property type="match status" value="1"/>
</dbReference>
<comment type="similarity">
    <text evidence="1 6">Belongs to the peptidase S8 family.</text>
</comment>
<dbReference type="RefSeq" id="WP_023580438.1">
    <property type="nucleotide sequence ID" value="NZ_AVGG01000019.1"/>
</dbReference>
<dbReference type="InterPro" id="IPR000209">
    <property type="entry name" value="Peptidase_S8/S53_dom"/>
</dbReference>
<dbReference type="Pfam" id="PF00082">
    <property type="entry name" value="Peptidase_S8"/>
    <property type="match status" value="1"/>
</dbReference>
<feature type="domain" description="Peptidase S8/S53" evidence="8">
    <location>
        <begin position="212"/>
        <end position="441"/>
    </location>
</feature>
<dbReference type="InterPro" id="IPR015500">
    <property type="entry name" value="Peptidase_S8_subtilisin-rel"/>
</dbReference>
<dbReference type="PROSITE" id="PS51892">
    <property type="entry name" value="SUBTILASE"/>
    <property type="match status" value="1"/>
</dbReference>
<dbReference type="InterPro" id="IPR036852">
    <property type="entry name" value="Peptidase_S8/S53_dom_sf"/>
</dbReference>
<sequence>MKKTLLLLIFFSMSLFAQNRKGEFHLAPDTHQHELYVSFSESVVLEDEDYLKVLLQIDGIERLADEFGIRFQKGIAISDEKTELLYKSALQNGHDGKSVLRLRNILKIVADNPSNERLFELATRLEELDEVIYCSLMPLQPIPPPNDIAPVTPDYEANQTYLDANPGVNMRYAWGLGQIGTGIRIRDVEYGFNKNHEELVDKNAFIATGMNISTSATPSYTEHGTSVFGIMYADKGAYGISGMAYGATEMILFPEWQQSGYNRVNAVTQAIANSQPGGDVIVYEMQAYGQSNNYVPAEFDNPIWDLTKAATDAGILIVEAAANGNQNLDSAYYASYMARGNSGAIIVGAGSDNLLHNRLSYSTYGSRVDVQGWGVNVRACGTGNLVMIGGDFNQGYTNFSGTSSATPIVASCVVVLQSYYHSLTGNYMSPTAMRQLLQTTGIPQGTGVAGNIGPLPNMQAAILQINQNLSVSENEDVAFTVFPNPVSDHLKVIIPQSVDANSRLEVYTALGQKVMEQTVVSGYNEYSAEKLSQGIYFVKVTSGKRTHTQKIIKR</sequence>
<feature type="signal peptide" evidence="7">
    <location>
        <begin position="1"/>
        <end position="17"/>
    </location>
</feature>
<dbReference type="InterPro" id="IPR026444">
    <property type="entry name" value="Secre_tail"/>
</dbReference>
<evidence type="ECO:0000256" key="4">
    <source>
        <dbReference type="ARBA" id="ARBA00022801"/>
    </source>
</evidence>
<dbReference type="AlphaFoldDB" id="V6SPP8"/>
<dbReference type="PANTHER" id="PTHR43806">
    <property type="entry name" value="PEPTIDASE S8"/>
    <property type="match status" value="1"/>
</dbReference>
<evidence type="ECO:0008006" key="12">
    <source>
        <dbReference type="Google" id="ProtNLM"/>
    </source>
</evidence>
<dbReference type="InterPro" id="IPR050131">
    <property type="entry name" value="Peptidase_S8_subtilisin-like"/>
</dbReference>
<dbReference type="EMBL" id="AVGG01000019">
    <property type="protein sequence ID" value="ESU26405.1"/>
    <property type="molecule type" value="Genomic_DNA"/>
</dbReference>
<evidence type="ECO:0000256" key="3">
    <source>
        <dbReference type="ARBA" id="ARBA00022729"/>
    </source>
</evidence>
<dbReference type="Pfam" id="PF18962">
    <property type="entry name" value="Por_Secre_tail"/>
    <property type="match status" value="1"/>
</dbReference>
<reference evidence="10 11" key="1">
    <citation type="submission" date="2013-08" db="EMBL/GenBank/DDBJ databases">
        <title>Flavobacterium limnosediminis JC2902 genome sequencing.</title>
        <authorList>
            <person name="Lee K."/>
            <person name="Yi H."/>
            <person name="Park S."/>
            <person name="Chun J."/>
        </authorList>
    </citation>
    <scope>NUCLEOTIDE SEQUENCE [LARGE SCALE GENOMIC DNA]</scope>
    <source>
        <strain evidence="10 11">JC2902</strain>
    </source>
</reference>
<gene>
    <name evidence="10" type="ORF">FLJC2902T_28920</name>
</gene>
<comment type="caution">
    <text evidence="6">Lacks conserved residue(s) required for the propagation of feature annotation.</text>
</comment>
<evidence type="ECO:0000256" key="7">
    <source>
        <dbReference type="SAM" id="SignalP"/>
    </source>
</evidence>
<keyword evidence="3 7" id="KW-0732">Signal</keyword>
<evidence type="ECO:0000256" key="2">
    <source>
        <dbReference type="ARBA" id="ARBA00022670"/>
    </source>
</evidence>